<evidence type="ECO:0000256" key="4">
    <source>
        <dbReference type="ARBA" id="ARBA00022692"/>
    </source>
</evidence>
<protein>
    <submittedName>
        <fullName evidence="10">ABC transporter permease</fullName>
    </submittedName>
</protein>
<name>A0A4Z0WID0_9GAMM</name>
<feature type="domain" description="ABC transmembrane type-1" evidence="9">
    <location>
        <begin position="107"/>
        <end position="308"/>
    </location>
</feature>
<comment type="similarity">
    <text evidence="7">Belongs to the binding-protein-dependent transport system permease family. OppBC subfamily.</text>
</comment>
<keyword evidence="5 8" id="KW-1133">Transmembrane helix</keyword>
<dbReference type="AlphaFoldDB" id="A0A4Z0WID0"/>
<evidence type="ECO:0000313" key="11">
    <source>
        <dbReference type="Proteomes" id="UP000297475"/>
    </source>
</evidence>
<feature type="transmembrane region" description="Helical" evidence="8">
    <location>
        <begin position="12"/>
        <end position="30"/>
    </location>
</feature>
<evidence type="ECO:0000313" key="10">
    <source>
        <dbReference type="EMBL" id="TGG95183.1"/>
    </source>
</evidence>
<dbReference type="PANTHER" id="PTHR43163">
    <property type="entry name" value="DIPEPTIDE TRANSPORT SYSTEM PERMEASE PROTEIN DPPB-RELATED"/>
    <property type="match status" value="1"/>
</dbReference>
<evidence type="ECO:0000259" key="9">
    <source>
        <dbReference type="PROSITE" id="PS50928"/>
    </source>
</evidence>
<dbReference type="RefSeq" id="WP_135480645.1">
    <property type="nucleotide sequence ID" value="NZ_SRMF01000001.1"/>
</dbReference>
<dbReference type="OrthoDB" id="9807402at2"/>
<evidence type="ECO:0000256" key="3">
    <source>
        <dbReference type="ARBA" id="ARBA00022475"/>
    </source>
</evidence>
<keyword evidence="2 8" id="KW-0813">Transport</keyword>
<comment type="caution">
    <text evidence="10">The sequence shown here is derived from an EMBL/GenBank/DDBJ whole genome shotgun (WGS) entry which is preliminary data.</text>
</comment>
<sequence length="322" mass="34433">MPYLVRRAGHSAIMLLVVVSFVFFAGRMIGDPAIVMLGASASDTALEQLRNNLGLNDPLLMQYFRYVGGLVQGDLGVSFRYGFAQMPAERFMDGGGTPVMGLVLARLPQTLYLAAVALGGALALALVMGCLAAMYPRSWIDHLVNVLSLASVSVVQFWLGLVLIVLFAVHLGWLPTGGYGSWYHVILPALALGARPLGRVAQVTRSAMLDEMARPYVAAARAKGLPEHRIVSVHALKNAGIPVVTITGDELVQLVTGAILVETVFGWPGIGHLLVEALNNRDLPVLQGAILAVATLVIVVNLLVDITYTYLNPKVSLSSREN</sequence>
<dbReference type="EMBL" id="SRMF01000001">
    <property type="protein sequence ID" value="TGG95183.1"/>
    <property type="molecule type" value="Genomic_DNA"/>
</dbReference>
<accession>A0A4Z0WID0</accession>
<dbReference type="GO" id="GO:0071916">
    <property type="term" value="F:dipeptide transmembrane transporter activity"/>
    <property type="evidence" value="ECO:0007669"/>
    <property type="project" value="TreeGrafter"/>
</dbReference>
<feature type="transmembrane region" description="Helical" evidence="8">
    <location>
        <begin position="181"/>
        <end position="198"/>
    </location>
</feature>
<dbReference type="CDD" id="cd06261">
    <property type="entry name" value="TM_PBP2"/>
    <property type="match status" value="1"/>
</dbReference>
<reference evidence="10 11" key="1">
    <citation type="submission" date="2019-04" db="EMBL/GenBank/DDBJ databases">
        <title>Natronospirillum operosus gen. nov., sp. nov., a haloalkaliphilic satellite isolated from decaying biomass of laboratory culture of cyanobacterium Geitlerinema sp. and proposal of Natronospirillaceae fam. nov. and Saccharospirillaceae fam. nov.</title>
        <authorList>
            <person name="Kevbrin V."/>
            <person name="Boltyanskaya Y."/>
            <person name="Koziaeva V."/>
            <person name="Grouzdev D.S."/>
            <person name="Park M."/>
            <person name="Cho J."/>
        </authorList>
    </citation>
    <scope>NUCLEOTIDE SEQUENCE [LARGE SCALE GENOMIC DNA]</scope>
    <source>
        <strain evidence="10 11">G-116</strain>
    </source>
</reference>
<dbReference type="InterPro" id="IPR035906">
    <property type="entry name" value="MetI-like_sf"/>
</dbReference>
<dbReference type="GO" id="GO:0005886">
    <property type="term" value="C:plasma membrane"/>
    <property type="evidence" value="ECO:0007669"/>
    <property type="project" value="UniProtKB-SubCell"/>
</dbReference>
<dbReference type="InterPro" id="IPR000515">
    <property type="entry name" value="MetI-like"/>
</dbReference>
<feature type="transmembrane region" description="Helical" evidence="8">
    <location>
        <begin position="111"/>
        <end position="134"/>
    </location>
</feature>
<keyword evidence="11" id="KW-1185">Reference proteome</keyword>
<feature type="transmembrane region" description="Helical" evidence="8">
    <location>
        <begin position="290"/>
        <end position="311"/>
    </location>
</feature>
<keyword evidence="4 8" id="KW-0812">Transmembrane</keyword>
<dbReference type="InterPro" id="IPR045621">
    <property type="entry name" value="BPD_transp_1_N"/>
</dbReference>
<dbReference type="Gene3D" id="1.10.3720.10">
    <property type="entry name" value="MetI-like"/>
    <property type="match status" value="1"/>
</dbReference>
<dbReference type="Pfam" id="PF00528">
    <property type="entry name" value="BPD_transp_1"/>
    <property type="match status" value="1"/>
</dbReference>
<dbReference type="Proteomes" id="UP000297475">
    <property type="component" value="Unassembled WGS sequence"/>
</dbReference>
<comment type="subcellular location">
    <subcellularLocation>
        <location evidence="1 8">Cell membrane</location>
        <topology evidence="1 8">Multi-pass membrane protein</topology>
    </subcellularLocation>
</comment>
<organism evidence="10 11">
    <name type="scientific">Natronospirillum operosum</name>
    <dbReference type="NCBI Taxonomy" id="2759953"/>
    <lineage>
        <taxon>Bacteria</taxon>
        <taxon>Pseudomonadati</taxon>
        <taxon>Pseudomonadota</taxon>
        <taxon>Gammaproteobacteria</taxon>
        <taxon>Oceanospirillales</taxon>
        <taxon>Natronospirillaceae</taxon>
        <taxon>Natronospirillum</taxon>
    </lineage>
</organism>
<feature type="transmembrane region" description="Helical" evidence="8">
    <location>
        <begin position="146"/>
        <end position="169"/>
    </location>
</feature>
<keyword evidence="3" id="KW-1003">Cell membrane</keyword>
<dbReference type="Pfam" id="PF19300">
    <property type="entry name" value="BPD_transp_1_N"/>
    <property type="match status" value="1"/>
</dbReference>
<evidence type="ECO:0000256" key="5">
    <source>
        <dbReference type="ARBA" id="ARBA00022989"/>
    </source>
</evidence>
<gene>
    <name evidence="10" type="ORF">E4656_01825</name>
</gene>
<dbReference type="SUPFAM" id="SSF161098">
    <property type="entry name" value="MetI-like"/>
    <property type="match status" value="1"/>
</dbReference>
<evidence type="ECO:0000256" key="8">
    <source>
        <dbReference type="RuleBase" id="RU363032"/>
    </source>
</evidence>
<dbReference type="PANTHER" id="PTHR43163:SF6">
    <property type="entry name" value="DIPEPTIDE TRANSPORT SYSTEM PERMEASE PROTEIN DPPB-RELATED"/>
    <property type="match status" value="1"/>
</dbReference>
<keyword evidence="6 8" id="KW-0472">Membrane</keyword>
<evidence type="ECO:0000256" key="6">
    <source>
        <dbReference type="ARBA" id="ARBA00023136"/>
    </source>
</evidence>
<feature type="transmembrane region" description="Helical" evidence="8">
    <location>
        <begin position="251"/>
        <end position="270"/>
    </location>
</feature>
<evidence type="ECO:0000256" key="2">
    <source>
        <dbReference type="ARBA" id="ARBA00022448"/>
    </source>
</evidence>
<evidence type="ECO:0000256" key="7">
    <source>
        <dbReference type="ARBA" id="ARBA00024202"/>
    </source>
</evidence>
<proteinExistence type="inferred from homology"/>
<dbReference type="PROSITE" id="PS50928">
    <property type="entry name" value="ABC_TM1"/>
    <property type="match status" value="1"/>
</dbReference>
<evidence type="ECO:0000256" key="1">
    <source>
        <dbReference type="ARBA" id="ARBA00004651"/>
    </source>
</evidence>